<comment type="caution">
    <text evidence="2">The sequence shown here is derived from an EMBL/GenBank/DDBJ whole genome shotgun (WGS) entry which is preliminary data.</text>
</comment>
<name>A0ABR6L9M7_9HYPH</name>
<evidence type="ECO:0000256" key="1">
    <source>
        <dbReference type="SAM" id="MobiDB-lite"/>
    </source>
</evidence>
<protein>
    <submittedName>
        <fullName evidence="2">Uncharacterized protein</fullName>
    </submittedName>
</protein>
<sequence length="231" mass="25590">MTVNHKNMDILLEDICESVSVSDIIFQSEDADRNCIVTCLFNVILPSYAAQRLGIARQFVFRFNCESMDFDGQSADGRKLEYSTSLGLGFGPPDEPPAYSRCRSKPDGFIGDLLSAVVHRGRERSDFNERIETSAPSEGAENRSDALASTAPTLPRTPCRLASMRSAAPGTKKRIKPLRETGYRCEGANQSNAGGGKDGSHHASRHYSYSCSRRRWRLVRPWKMESSTTDG</sequence>
<keyword evidence="3" id="KW-1185">Reference proteome</keyword>
<organism evidence="2 3">
    <name type="scientific">Aminobacter niigataensis</name>
    <dbReference type="NCBI Taxonomy" id="83265"/>
    <lineage>
        <taxon>Bacteria</taxon>
        <taxon>Pseudomonadati</taxon>
        <taxon>Pseudomonadota</taxon>
        <taxon>Alphaproteobacteria</taxon>
        <taxon>Hyphomicrobiales</taxon>
        <taxon>Phyllobacteriaceae</taxon>
        <taxon>Aminobacter</taxon>
    </lineage>
</organism>
<feature type="region of interest" description="Disordered" evidence="1">
    <location>
        <begin position="125"/>
        <end position="209"/>
    </location>
</feature>
<dbReference type="Proteomes" id="UP000539538">
    <property type="component" value="Unassembled WGS sequence"/>
</dbReference>
<proteinExistence type="predicted"/>
<reference evidence="2 3" key="1">
    <citation type="submission" date="2020-08" db="EMBL/GenBank/DDBJ databases">
        <title>Genomic Encyclopedia of Type Strains, Phase IV (KMG-IV): sequencing the most valuable type-strain genomes for metagenomic binning, comparative biology and taxonomic classification.</title>
        <authorList>
            <person name="Goeker M."/>
        </authorList>
    </citation>
    <scope>NUCLEOTIDE SEQUENCE [LARGE SCALE GENOMIC DNA]</scope>
    <source>
        <strain evidence="2 3">DSM 7050</strain>
    </source>
</reference>
<gene>
    <name evidence="2" type="ORF">GGQ99_005121</name>
</gene>
<accession>A0ABR6L9M7</accession>
<evidence type="ECO:0000313" key="3">
    <source>
        <dbReference type="Proteomes" id="UP000539538"/>
    </source>
</evidence>
<evidence type="ECO:0000313" key="2">
    <source>
        <dbReference type="EMBL" id="MBB4653331.1"/>
    </source>
</evidence>
<dbReference type="EMBL" id="JACHOT010000012">
    <property type="protein sequence ID" value="MBB4653331.1"/>
    <property type="molecule type" value="Genomic_DNA"/>
</dbReference>